<accession>A0AAD7ETI8</accession>
<gene>
    <name evidence="2" type="ORF">DFH08DRAFT_806904</name>
</gene>
<evidence type="ECO:0000313" key="3">
    <source>
        <dbReference type="Proteomes" id="UP001218218"/>
    </source>
</evidence>
<comment type="caution">
    <text evidence="2">The sequence shown here is derived from an EMBL/GenBank/DDBJ whole genome shotgun (WGS) entry which is preliminary data.</text>
</comment>
<reference evidence="2" key="1">
    <citation type="submission" date="2023-03" db="EMBL/GenBank/DDBJ databases">
        <title>Massive genome expansion in bonnet fungi (Mycena s.s.) driven by repeated elements and novel gene families across ecological guilds.</title>
        <authorList>
            <consortium name="Lawrence Berkeley National Laboratory"/>
            <person name="Harder C.B."/>
            <person name="Miyauchi S."/>
            <person name="Viragh M."/>
            <person name="Kuo A."/>
            <person name="Thoen E."/>
            <person name="Andreopoulos B."/>
            <person name="Lu D."/>
            <person name="Skrede I."/>
            <person name="Drula E."/>
            <person name="Henrissat B."/>
            <person name="Morin E."/>
            <person name="Kohler A."/>
            <person name="Barry K."/>
            <person name="LaButti K."/>
            <person name="Morin E."/>
            <person name="Salamov A."/>
            <person name="Lipzen A."/>
            <person name="Mereny Z."/>
            <person name="Hegedus B."/>
            <person name="Baldrian P."/>
            <person name="Stursova M."/>
            <person name="Weitz H."/>
            <person name="Taylor A."/>
            <person name="Grigoriev I.V."/>
            <person name="Nagy L.G."/>
            <person name="Martin F."/>
            <person name="Kauserud H."/>
        </authorList>
    </citation>
    <scope>NUCLEOTIDE SEQUENCE</scope>
    <source>
        <strain evidence="2">CBHHK002</strain>
    </source>
</reference>
<evidence type="ECO:0000256" key="1">
    <source>
        <dbReference type="SAM" id="MobiDB-lite"/>
    </source>
</evidence>
<sequence>MTRHTITANSLTLHNLLPPASCRAHTQSAEPITDTSPVPITDATSPSLATSSPLSSLPDDTPPAKRDLPPHQSIQHCAVAYCWMSKPVDFPKLTEELTPVAIDSWLSRCEDMYEAWLAMNPEKSLAPKVRIMLAGLHMEQKATATWWNENRTALKELVTWAAFAEKLENTRNTLTSARKGYSIPDSIFKNHLLFHCHPLLCLRVSGQPGFAYENLQVDGLIGNMMTSWLSLVAECVIRVSTTASAPTSSLPSVLSLSLPVATSTPAAPAPFIHSLIQAEKDTLRAAGSCYHCKKTPQYPGWVKHRSKNCPGDSALGIPPHAATSVVAVIGAPGFSSSLYDECRTTAVAVVMPAPDFEDPNDSLDDIFSAGTDDSYLSTLSPFPLRDLSLILLLLSANPFDSRGWSVGGADDCCGPCDLETTLSPPLRPVASGSSAVSYLLASNNLQIRAQSLKIQQKNKPAIDARTRPPNCSMHRILSYIKPRWNTEITVDVQTRRESGDTRKER</sequence>
<proteinExistence type="predicted"/>
<dbReference type="AlphaFoldDB" id="A0AAD7ETI8"/>
<feature type="region of interest" description="Disordered" evidence="1">
    <location>
        <begin position="22"/>
        <end position="70"/>
    </location>
</feature>
<dbReference type="EMBL" id="JARIHO010000014">
    <property type="protein sequence ID" value="KAJ7350931.1"/>
    <property type="molecule type" value="Genomic_DNA"/>
</dbReference>
<dbReference type="Proteomes" id="UP001218218">
    <property type="component" value="Unassembled WGS sequence"/>
</dbReference>
<feature type="compositionally biased region" description="Polar residues" evidence="1">
    <location>
        <begin position="24"/>
        <end position="38"/>
    </location>
</feature>
<evidence type="ECO:0000313" key="2">
    <source>
        <dbReference type="EMBL" id="KAJ7350931.1"/>
    </source>
</evidence>
<keyword evidence="3" id="KW-1185">Reference proteome</keyword>
<protein>
    <submittedName>
        <fullName evidence="2">Uncharacterized protein</fullName>
    </submittedName>
</protein>
<name>A0AAD7ETI8_9AGAR</name>
<feature type="compositionally biased region" description="Low complexity" evidence="1">
    <location>
        <begin position="42"/>
        <end position="59"/>
    </location>
</feature>
<organism evidence="2 3">
    <name type="scientific">Mycena albidolilacea</name>
    <dbReference type="NCBI Taxonomy" id="1033008"/>
    <lineage>
        <taxon>Eukaryota</taxon>
        <taxon>Fungi</taxon>
        <taxon>Dikarya</taxon>
        <taxon>Basidiomycota</taxon>
        <taxon>Agaricomycotina</taxon>
        <taxon>Agaricomycetes</taxon>
        <taxon>Agaricomycetidae</taxon>
        <taxon>Agaricales</taxon>
        <taxon>Marasmiineae</taxon>
        <taxon>Mycenaceae</taxon>
        <taxon>Mycena</taxon>
    </lineage>
</organism>